<keyword evidence="2" id="KW-0175">Coiled coil</keyword>
<organism evidence="4 5">
    <name type="scientific">Apteryx mantelli</name>
    <name type="common">North Island brown kiwi</name>
    <dbReference type="NCBI Taxonomy" id="2696672"/>
    <lineage>
        <taxon>Eukaryota</taxon>
        <taxon>Metazoa</taxon>
        <taxon>Chordata</taxon>
        <taxon>Craniata</taxon>
        <taxon>Vertebrata</taxon>
        <taxon>Euteleostomi</taxon>
        <taxon>Archelosauria</taxon>
        <taxon>Archosauria</taxon>
        <taxon>Dinosauria</taxon>
        <taxon>Saurischia</taxon>
        <taxon>Theropoda</taxon>
        <taxon>Coelurosauria</taxon>
        <taxon>Aves</taxon>
        <taxon>Palaeognathae</taxon>
        <taxon>Apterygiformes</taxon>
        <taxon>Apterygidae</taxon>
        <taxon>Apteryx</taxon>
    </lineage>
</organism>
<feature type="coiled-coil region" evidence="2">
    <location>
        <begin position="309"/>
        <end position="336"/>
    </location>
</feature>
<accession>A0ABM4G121</accession>
<evidence type="ECO:0000256" key="1">
    <source>
        <dbReference type="PROSITE-ProRule" id="PRU00453"/>
    </source>
</evidence>
<dbReference type="InterPro" id="IPR007529">
    <property type="entry name" value="Znf_HIT"/>
</dbReference>
<dbReference type="Proteomes" id="UP001652627">
    <property type="component" value="Chromosome 37"/>
</dbReference>
<keyword evidence="1" id="KW-0479">Metal-binding</keyword>
<keyword evidence="1" id="KW-0862">Zinc</keyword>
<keyword evidence="4" id="KW-1185">Reference proteome</keyword>
<evidence type="ECO:0000313" key="5">
    <source>
        <dbReference type="RefSeq" id="XP_067170902.1"/>
    </source>
</evidence>
<keyword evidence="1" id="KW-0863">Zinc-finger</keyword>
<dbReference type="Gene3D" id="3.30.60.190">
    <property type="match status" value="1"/>
</dbReference>
<dbReference type="Pfam" id="PF04438">
    <property type="entry name" value="zf-HIT"/>
    <property type="match status" value="1"/>
</dbReference>
<dbReference type="PANTHER" id="PTHR15555:SF0">
    <property type="entry name" value="ZINC FINGER HIT DOMAIN-CONTAINING PROTEIN 2"/>
    <property type="match status" value="1"/>
</dbReference>
<dbReference type="CDD" id="cd23024">
    <property type="entry name" value="zf-HIT_ZNHIT2-3"/>
    <property type="match status" value="1"/>
</dbReference>
<proteinExistence type="predicted"/>
<sequence>MAATAEEPCGLCGAAAAPYTCPRCNRRLCSLPCYRGHGGCAEALYRQQVLQALEAERGDPPPGRARLDAALRRLRRLGEAEDEAAPLGHGLWERLSPQERAAFQRLVDTGDVAALVLPWRPWWWRGAARRGWWRRWGSLWEEEEKRRRRKSEGPAPPAAVPPLRSLAAGPTSPLLHFQLPNALCGYAFALALHNGDDRCCPRCPPPPSDVSGALGARQVFRSTAEALQAALGAVAACGYPQCPLGDAGAVLAVAQLLRGERPGATATALSHLARLLGRAGSWCRREERGRFYGAKKKCEFLLAWSCENRQALSSLAAEAQAEYERHRRALSEVSAVSRQLERMWGGKRPPEKKPLVEELD</sequence>
<evidence type="ECO:0000259" key="3">
    <source>
        <dbReference type="PROSITE" id="PS51083"/>
    </source>
</evidence>
<feature type="domain" description="HIT-type" evidence="3">
    <location>
        <begin position="9"/>
        <end position="40"/>
    </location>
</feature>
<reference evidence="5" key="1">
    <citation type="submission" date="2025-08" db="UniProtKB">
        <authorList>
            <consortium name="RefSeq"/>
        </authorList>
    </citation>
    <scope>IDENTIFICATION</scope>
    <source>
        <tissue evidence="5">Blood</tissue>
    </source>
</reference>
<gene>
    <name evidence="5" type="primary">ZNHIT2</name>
</gene>
<dbReference type="RefSeq" id="XP_067170902.1">
    <property type="nucleotide sequence ID" value="XM_067314801.1"/>
</dbReference>
<dbReference type="PANTHER" id="PTHR15555">
    <property type="entry name" value="ZINC FINGER HIT DOMAIN CONTAINING PROTEIN 2 PROTEIN FON -RELATED"/>
    <property type="match status" value="1"/>
</dbReference>
<protein>
    <submittedName>
        <fullName evidence="5">LOW QUALITY PROTEIN: zinc finger HIT domain-containing protein 2</fullName>
    </submittedName>
</protein>
<dbReference type="SUPFAM" id="SSF144232">
    <property type="entry name" value="HIT/MYND zinc finger-like"/>
    <property type="match status" value="1"/>
</dbReference>
<dbReference type="InterPro" id="IPR039646">
    <property type="entry name" value="ZNHIT2"/>
</dbReference>
<dbReference type="PROSITE" id="PS51083">
    <property type="entry name" value="ZF_HIT"/>
    <property type="match status" value="1"/>
</dbReference>
<evidence type="ECO:0000313" key="4">
    <source>
        <dbReference type="Proteomes" id="UP001652627"/>
    </source>
</evidence>
<evidence type="ECO:0000256" key="2">
    <source>
        <dbReference type="SAM" id="Coils"/>
    </source>
</evidence>
<dbReference type="GeneID" id="106493044"/>
<name>A0ABM4G121_9AVES</name>